<name>B8GHN3_METPE</name>
<evidence type="ECO:0000259" key="4">
    <source>
        <dbReference type="PROSITE" id="PS51332"/>
    </source>
</evidence>
<evidence type="ECO:0000313" key="5">
    <source>
        <dbReference type="EMBL" id="ACL16638.1"/>
    </source>
</evidence>
<dbReference type="PANTHER" id="PTHR45833">
    <property type="entry name" value="METHIONINE SYNTHASE"/>
    <property type="match status" value="1"/>
</dbReference>
<dbReference type="GO" id="GO:0008705">
    <property type="term" value="F:methionine synthase activity"/>
    <property type="evidence" value="ECO:0007669"/>
    <property type="project" value="TreeGrafter"/>
</dbReference>
<dbReference type="PROSITE" id="PS51332">
    <property type="entry name" value="B12_BINDING"/>
    <property type="match status" value="1"/>
</dbReference>
<dbReference type="EMBL" id="CP001338">
    <property type="protein sequence ID" value="ACL16638.1"/>
    <property type="molecule type" value="Genomic_DNA"/>
</dbReference>
<dbReference type="Pfam" id="PF02310">
    <property type="entry name" value="B12-binding"/>
    <property type="match status" value="1"/>
</dbReference>
<feature type="domain" description="B12-binding" evidence="4">
    <location>
        <begin position="89"/>
        <end position="216"/>
    </location>
</feature>
<dbReference type="InterPro" id="IPR050554">
    <property type="entry name" value="Met_Synthase/Corrinoid"/>
</dbReference>
<gene>
    <name evidence="5" type="ordered locus">Mpal_1304</name>
</gene>
<keyword evidence="3" id="KW-0170">Cobalt</keyword>
<accession>B8GHN3</accession>
<dbReference type="GO" id="GO:0031419">
    <property type="term" value="F:cobalamin binding"/>
    <property type="evidence" value="ECO:0007669"/>
    <property type="project" value="InterPro"/>
</dbReference>
<keyword evidence="6" id="KW-1185">Reference proteome</keyword>
<organism evidence="5 6">
    <name type="scientific">Methanosphaerula palustris (strain ATCC BAA-1556 / DSM 19958 / E1-9c)</name>
    <dbReference type="NCBI Taxonomy" id="521011"/>
    <lineage>
        <taxon>Archaea</taxon>
        <taxon>Methanobacteriati</taxon>
        <taxon>Methanobacteriota</taxon>
        <taxon>Stenosarchaea group</taxon>
        <taxon>Methanomicrobia</taxon>
        <taxon>Methanomicrobiales</taxon>
        <taxon>Methanoregulaceae</taxon>
        <taxon>Methanosphaerula</taxon>
    </lineage>
</organism>
<dbReference type="PANTHER" id="PTHR45833:SF1">
    <property type="entry name" value="METHIONINE SYNTHASE"/>
    <property type="match status" value="1"/>
</dbReference>
<comment type="similarity">
    <text evidence="1">Belongs to the methylamine corrinoid protein family.</text>
</comment>
<protein>
    <submittedName>
        <fullName evidence="5">Cobalamin B12-binding domain protein</fullName>
    </submittedName>
</protein>
<dbReference type="GO" id="GO:0046653">
    <property type="term" value="P:tetrahydrofolate metabolic process"/>
    <property type="evidence" value="ECO:0007669"/>
    <property type="project" value="TreeGrafter"/>
</dbReference>
<dbReference type="GeneID" id="7271164"/>
<dbReference type="InterPro" id="IPR006158">
    <property type="entry name" value="Cobalamin-bd"/>
</dbReference>
<dbReference type="GO" id="GO:0050667">
    <property type="term" value="P:homocysteine metabolic process"/>
    <property type="evidence" value="ECO:0007669"/>
    <property type="project" value="TreeGrafter"/>
</dbReference>
<dbReference type="Proteomes" id="UP000002457">
    <property type="component" value="Chromosome"/>
</dbReference>
<dbReference type="Gene3D" id="3.40.50.280">
    <property type="entry name" value="Cobalamin-binding domain"/>
    <property type="match status" value="1"/>
</dbReference>
<keyword evidence="2" id="KW-0479">Metal-binding</keyword>
<evidence type="ECO:0000256" key="1">
    <source>
        <dbReference type="ARBA" id="ARBA00010854"/>
    </source>
</evidence>
<evidence type="ECO:0000256" key="3">
    <source>
        <dbReference type="ARBA" id="ARBA00023285"/>
    </source>
</evidence>
<dbReference type="eggNOG" id="arCOG02028">
    <property type="taxonomic scope" value="Archaea"/>
</dbReference>
<dbReference type="OrthoDB" id="134276at2157"/>
<dbReference type="GO" id="GO:0046872">
    <property type="term" value="F:metal ion binding"/>
    <property type="evidence" value="ECO:0007669"/>
    <property type="project" value="UniProtKB-KW"/>
</dbReference>
<reference evidence="5 6" key="1">
    <citation type="journal article" date="2015" name="Genome Announc.">
        <title>Complete Genome Sequence of Methanosphaerula palustris E1-9CT, a Hydrogenotrophic Methanogen Isolated from a Minerotrophic Fen Peatland.</title>
        <authorList>
            <person name="Cadillo-Quiroz H."/>
            <person name="Browne P."/>
            <person name="Kyrpides N."/>
            <person name="Woyke T."/>
            <person name="Goodwin L."/>
            <person name="Detter C."/>
            <person name="Yavitt J.B."/>
            <person name="Zinder S.H."/>
        </authorList>
    </citation>
    <scope>NUCLEOTIDE SEQUENCE [LARGE SCALE GENOMIC DNA]</scope>
    <source>
        <strain evidence="6">ATCC BAA-1556 / DSM 19958 / E1-9c</strain>
    </source>
</reference>
<dbReference type="RefSeq" id="WP_012617957.1">
    <property type="nucleotide sequence ID" value="NC_011832.1"/>
</dbReference>
<dbReference type="InterPro" id="IPR036724">
    <property type="entry name" value="Cobalamin-bd_sf"/>
</dbReference>
<dbReference type="HOGENOM" id="CLU_082102_1_0_2"/>
<dbReference type="InterPro" id="IPR036594">
    <property type="entry name" value="Meth_synthase_dom"/>
</dbReference>
<sequence>MRDPSVNLLVEYLIEGDRKRSLSEAKRLLDAHVEREKIIIDGVEMAMKRLETKCTIEQFNLLEIMIAGRAAMEVVNYLYPPDSPRHNTEGTVVIGTPEGDVHDLGKNILKMVLTAEGYQVVDCGKDCPLDLMADAVKREGALAICISGLITPMIPLVRQMKTKLAERGMMNVKVIAGGAALRQATAKSLNVDFVADTAFDVSGYLKETAGENDEQH</sequence>
<dbReference type="SUPFAM" id="SSF52242">
    <property type="entry name" value="Cobalamin (vitamin B12)-binding domain"/>
    <property type="match status" value="1"/>
</dbReference>
<dbReference type="KEGG" id="mpl:Mpal_1304"/>
<proteinExistence type="inferred from homology"/>
<dbReference type="Gene3D" id="1.10.1240.10">
    <property type="entry name" value="Methionine synthase domain"/>
    <property type="match status" value="1"/>
</dbReference>
<dbReference type="GO" id="GO:0005829">
    <property type="term" value="C:cytosol"/>
    <property type="evidence" value="ECO:0007669"/>
    <property type="project" value="TreeGrafter"/>
</dbReference>
<dbReference type="STRING" id="521011.Mpal_1304"/>
<dbReference type="AlphaFoldDB" id="B8GHN3"/>
<evidence type="ECO:0000256" key="2">
    <source>
        <dbReference type="ARBA" id="ARBA00022723"/>
    </source>
</evidence>
<evidence type="ECO:0000313" key="6">
    <source>
        <dbReference type="Proteomes" id="UP000002457"/>
    </source>
</evidence>